<organism evidence="2 3">
    <name type="scientific">Stylosanthes scabra</name>
    <dbReference type="NCBI Taxonomy" id="79078"/>
    <lineage>
        <taxon>Eukaryota</taxon>
        <taxon>Viridiplantae</taxon>
        <taxon>Streptophyta</taxon>
        <taxon>Embryophyta</taxon>
        <taxon>Tracheophyta</taxon>
        <taxon>Spermatophyta</taxon>
        <taxon>Magnoliopsida</taxon>
        <taxon>eudicotyledons</taxon>
        <taxon>Gunneridae</taxon>
        <taxon>Pentapetalae</taxon>
        <taxon>rosids</taxon>
        <taxon>fabids</taxon>
        <taxon>Fabales</taxon>
        <taxon>Fabaceae</taxon>
        <taxon>Papilionoideae</taxon>
        <taxon>50 kb inversion clade</taxon>
        <taxon>dalbergioids sensu lato</taxon>
        <taxon>Dalbergieae</taxon>
        <taxon>Pterocarpus clade</taxon>
        <taxon>Stylosanthes</taxon>
    </lineage>
</organism>
<protein>
    <submittedName>
        <fullName evidence="2">Uncharacterized protein</fullName>
    </submittedName>
</protein>
<gene>
    <name evidence="2" type="ORF">PIB30_046072</name>
</gene>
<comment type="caution">
    <text evidence="2">The sequence shown here is derived from an EMBL/GenBank/DDBJ whole genome shotgun (WGS) entry which is preliminary data.</text>
</comment>
<feature type="compositionally biased region" description="Acidic residues" evidence="1">
    <location>
        <begin position="162"/>
        <end position="178"/>
    </location>
</feature>
<dbReference type="Proteomes" id="UP001341840">
    <property type="component" value="Unassembled WGS sequence"/>
</dbReference>
<feature type="compositionally biased region" description="Basic and acidic residues" evidence="1">
    <location>
        <begin position="149"/>
        <end position="161"/>
    </location>
</feature>
<evidence type="ECO:0000256" key="1">
    <source>
        <dbReference type="SAM" id="MobiDB-lite"/>
    </source>
</evidence>
<feature type="region of interest" description="Disordered" evidence="1">
    <location>
        <begin position="70"/>
        <end position="187"/>
    </location>
</feature>
<proteinExistence type="predicted"/>
<evidence type="ECO:0000313" key="3">
    <source>
        <dbReference type="Proteomes" id="UP001341840"/>
    </source>
</evidence>
<dbReference type="EMBL" id="JASCZI010090906">
    <property type="protein sequence ID" value="MED6147687.1"/>
    <property type="molecule type" value="Genomic_DNA"/>
</dbReference>
<name>A0ABU6TG25_9FABA</name>
<feature type="compositionally biased region" description="Basic and acidic residues" evidence="1">
    <location>
        <begin position="74"/>
        <end position="83"/>
    </location>
</feature>
<reference evidence="2 3" key="1">
    <citation type="journal article" date="2023" name="Plants (Basel)">
        <title>Bridging the Gap: Combining Genomics and Transcriptomics Approaches to Understand Stylosanthes scabra, an Orphan Legume from the Brazilian Caatinga.</title>
        <authorList>
            <person name="Ferreira-Neto J.R.C."/>
            <person name="da Silva M.D."/>
            <person name="Binneck E."/>
            <person name="de Melo N.F."/>
            <person name="da Silva R.H."/>
            <person name="de Melo A.L.T.M."/>
            <person name="Pandolfi V."/>
            <person name="Bustamante F.O."/>
            <person name="Brasileiro-Vidal A.C."/>
            <person name="Benko-Iseppon A.M."/>
        </authorList>
    </citation>
    <scope>NUCLEOTIDE SEQUENCE [LARGE SCALE GENOMIC DNA]</scope>
    <source>
        <tissue evidence="2">Leaves</tissue>
    </source>
</reference>
<evidence type="ECO:0000313" key="2">
    <source>
        <dbReference type="EMBL" id="MED6147687.1"/>
    </source>
</evidence>
<sequence>MGSGVIYYEYEKRKEFEDHDMRADAKLGTFKIRRYHFDNESFVHPLHSVRFDPDRPYEIPIEALMANKIASASKSEESSAERRRSSRRPSPRYSPKTMPVAQCERSTSSVKGTRSFRRGMVSGSVRKPRSWELIPPSEGWMCDADDEKEIGGMDPSDKGESSEEDPEMEEEYPEEAGNPEDRVPATPSLPMDIDAEEDFQRYVEELDVRLNLLLFVAVKLLFLMSQWSAKVHQAQNQGIRTLPGRVYAHHSVYLVKKVLGSHLIPAFLDLPFSR</sequence>
<accession>A0ABU6TG25</accession>
<keyword evidence="3" id="KW-1185">Reference proteome</keyword>